<dbReference type="RefSeq" id="WP_067422483.1">
    <property type="nucleotide sequence ID" value="NZ_LZEX01000007.1"/>
</dbReference>
<dbReference type="EMBL" id="LZEX01000007">
    <property type="protein sequence ID" value="OBU09838.1"/>
    <property type="molecule type" value="Genomic_DNA"/>
</dbReference>
<accession>A0A1B8HKU0</accession>
<protein>
    <recommendedName>
        <fullName evidence="3">DUF968 domain-containing protein</fullName>
    </recommendedName>
</protein>
<dbReference type="AlphaFoldDB" id="A0A1B8HKU0"/>
<comment type="caution">
    <text evidence="1">The sequence shown here is derived from an EMBL/GenBank/DDBJ whole genome shotgun (WGS) entry which is preliminary data.</text>
</comment>
<proteinExistence type="predicted"/>
<evidence type="ECO:0008006" key="3">
    <source>
        <dbReference type="Google" id="ProtNLM"/>
    </source>
</evidence>
<dbReference type="Gene3D" id="3.30.40.190">
    <property type="match status" value="1"/>
</dbReference>
<dbReference type="Proteomes" id="UP000092247">
    <property type="component" value="Unassembled WGS sequence"/>
</dbReference>
<dbReference type="Pfam" id="PF16786">
    <property type="entry name" value="RecA_dep_nuc"/>
    <property type="match status" value="1"/>
</dbReference>
<dbReference type="InterPro" id="IPR031875">
    <property type="entry name" value="RecA_dep_nuc"/>
</dbReference>
<name>A0A1B8HKU0_9GAMM</name>
<evidence type="ECO:0000313" key="1">
    <source>
        <dbReference type="EMBL" id="OBU09838.1"/>
    </source>
</evidence>
<sequence length="103" mass="11494">MTKSKTKAEQQWLSDVAALGCICCLNMGYGPTPAEIHHLRSGQGAGQRADHYSVLPLCPRHHRACYETGFHAAPATWQQIHGSEILLLEQVKQEVKELRTCRV</sequence>
<organism evidence="1 2">
    <name type="scientific">Morganella psychrotolerans</name>
    <dbReference type="NCBI Taxonomy" id="368603"/>
    <lineage>
        <taxon>Bacteria</taxon>
        <taxon>Pseudomonadati</taxon>
        <taxon>Pseudomonadota</taxon>
        <taxon>Gammaproteobacteria</taxon>
        <taxon>Enterobacterales</taxon>
        <taxon>Morganellaceae</taxon>
        <taxon>Morganella</taxon>
    </lineage>
</organism>
<evidence type="ECO:0000313" key="2">
    <source>
        <dbReference type="Proteomes" id="UP000092247"/>
    </source>
</evidence>
<reference evidence="1 2" key="1">
    <citation type="submission" date="2016-06" db="EMBL/GenBank/DDBJ databases">
        <authorList>
            <person name="Kjaerup R.B."/>
            <person name="Dalgaard T.S."/>
            <person name="Juul-Madsen H.R."/>
        </authorList>
    </citation>
    <scope>NUCLEOTIDE SEQUENCE [LARGE SCALE GENOMIC DNA]</scope>
    <source>
        <strain evidence="1 2">GCSL-Mp3</strain>
    </source>
</reference>
<gene>
    <name evidence="1" type="ORF">AYY17_17715</name>
</gene>